<dbReference type="InterPro" id="IPR038770">
    <property type="entry name" value="Na+/solute_symporter_sf"/>
</dbReference>
<dbReference type="RefSeq" id="WP_105999460.1">
    <property type="nucleotide sequence ID" value="NZ_CM009578.1"/>
</dbReference>
<gene>
    <name evidence="9" type="ORF">CVO77_13375</name>
</gene>
<dbReference type="InterPro" id="IPR036291">
    <property type="entry name" value="NAD(P)-bd_dom_sf"/>
</dbReference>
<keyword evidence="4 7" id="KW-0812">Transmembrane</keyword>
<protein>
    <submittedName>
        <fullName evidence="9">Kef family K(+) transporter</fullName>
    </submittedName>
</protein>
<accession>A0A2S8B1D9</accession>
<dbReference type="PROSITE" id="PS51201">
    <property type="entry name" value="RCK_N"/>
    <property type="match status" value="1"/>
</dbReference>
<evidence type="ECO:0000313" key="9">
    <source>
        <dbReference type="EMBL" id="PQM26079.1"/>
    </source>
</evidence>
<comment type="similarity">
    <text evidence="2">Belongs to the monovalent cation:proton antiporter 2 (CPA2) transporter (TC 2.A.37) family.</text>
</comment>
<dbReference type="Gene3D" id="3.40.50.720">
    <property type="entry name" value="NAD(P)-binding Rossmann-like Domain"/>
    <property type="match status" value="1"/>
</dbReference>
<sequence length="547" mass="56812">MLHDTTLIGTVVAGLGVAFLMGALAHRLRISPIAGYLLAGVLVGPFTPGIVADTGLALQLAEIGVILLMFGVGLHFSLKDLLSVRKIAVPGAMVQIAVATALGVMLGLWLGWPFAGSLIFGLALSVASTVVLLRALQAQDMVESEKGRIAVGWLIVEDLAMVLALVLLPAMFGARGDEGTSAGLLQSAAIVLVKVVGFVAFMLVVARRILPAVLHWVAHSGSRELFRLAVLAIALGVAFGAAVVFDVSLALGAFFAGMILGETPLSRRAAEETLPLRDAFAVLFFVSVGMLFDPKVLVEQPLPLIATVAIIVVGKSFAAYAIVRAFGHPNHTAMTIAVSLAQIGEFSFILAGLGVGLKVMPPEARDLILAGSILSILLNPILFTLVVKRLRADAAPETAIEAEDSGKPVSAGAGVVLIGYGRVGSHIGNLICGRGERLVVIEDQKDMAAAAEAAGATVIVGDATKESVLYQAGLDSARTLLVAIPEGVEAGAIVRRARAINPKLVIVARAHSDAEVADLVRRGADHVVMAERETATRMAERALLAGI</sequence>
<feature type="transmembrane region" description="Helical" evidence="7">
    <location>
        <begin position="367"/>
        <end position="387"/>
    </location>
</feature>
<evidence type="ECO:0000256" key="4">
    <source>
        <dbReference type="ARBA" id="ARBA00022692"/>
    </source>
</evidence>
<feature type="domain" description="RCK N-terminal" evidence="8">
    <location>
        <begin position="412"/>
        <end position="528"/>
    </location>
</feature>
<feature type="transmembrane region" description="Helical" evidence="7">
    <location>
        <begin position="57"/>
        <end position="76"/>
    </location>
</feature>
<keyword evidence="10" id="KW-1185">Reference proteome</keyword>
<dbReference type="NCBIfam" id="NF007950">
    <property type="entry name" value="PRK10669.1"/>
    <property type="match status" value="1"/>
</dbReference>
<comment type="subcellular location">
    <subcellularLocation>
        <location evidence="1">Membrane</location>
        <topology evidence="1">Multi-pass membrane protein</topology>
    </subcellularLocation>
</comment>
<dbReference type="GO" id="GO:0015297">
    <property type="term" value="F:antiporter activity"/>
    <property type="evidence" value="ECO:0007669"/>
    <property type="project" value="InterPro"/>
</dbReference>
<dbReference type="SUPFAM" id="SSF51735">
    <property type="entry name" value="NAD(P)-binding Rossmann-fold domains"/>
    <property type="match status" value="1"/>
</dbReference>
<reference evidence="10" key="1">
    <citation type="submission" date="2017-11" db="EMBL/GenBank/DDBJ databases">
        <title>The complete genome sequence of Sphingopyxis pomeranensis sp. nov. strain WS5A3p.</title>
        <authorList>
            <person name="Kaminski M.A."/>
        </authorList>
    </citation>
    <scope>NUCLEOTIDE SEQUENCE [LARGE SCALE GENOMIC DNA]</scope>
    <source>
        <strain evidence="10">WS5A3p</strain>
    </source>
</reference>
<dbReference type="PANTHER" id="PTHR42751">
    <property type="entry name" value="SODIUM/HYDROGEN EXCHANGER FAMILY/TRKA DOMAIN PROTEIN"/>
    <property type="match status" value="1"/>
</dbReference>
<dbReference type="InterPro" id="IPR003148">
    <property type="entry name" value="RCK_N"/>
</dbReference>
<feature type="transmembrane region" description="Helical" evidence="7">
    <location>
        <begin position="118"/>
        <end position="137"/>
    </location>
</feature>
<dbReference type="Pfam" id="PF02254">
    <property type="entry name" value="TrkA_N"/>
    <property type="match status" value="1"/>
</dbReference>
<keyword evidence="3" id="KW-0813">Transport</keyword>
<feature type="transmembrane region" description="Helical" evidence="7">
    <location>
        <begin position="225"/>
        <end position="243"/>
    </location>
</feature>
<proteinExistence type="inferred from homology"/>
<dbReference type="GO" id="GO:0016020">
    <property type="term" value="C:membrane"/>
    <property type="evidence" value="ECO:0007669"/>
    <property type="project" value="UniProtKB-SubCell"/>
</dbReference>
<feature type="transmembrane region" description="Helical" evidence="7">
    <location>
        <begin position="184"/>
        <end position="205"/>
    </location>
</feature>
<feature type="transmembrane region" description="Helical" evidence="7">
    <location>
        <begin position="33"/>
        <end position="51"/>
    </location>
</feature>
<dbReference type="Gene3D" id="1.20.1530.20">
    <property type="match status" value="1"/>
</dbReference>
<dbReference type="OrthoDB" id="9781411at2"/>
<evidence type="ECO:0000256" key="2">
    <source>
        <dbReference type="ARBA" id="ARBA00005551"/>
    </source>
</evidence>
<dbReference type="InterPro" id="IPR006153">
    <property type="entry name" value="Cation/H_exchanger_TM"/>
</dbReference>
<keyword evidence="6 7" id="KW-0472">Membrane</keyword>
<evidence type="ECO:0000256" key="1">
    <source>
        <dbReference type="ARBA" id="ARBA00004141"/>
    </source>
</evidence>
<dbReference type="Pfam" id="PF00999">
    <property type="entry name" value="Na_H_Exchanger"/>
    <property type="match status" value="1"/>
</dbReference>
<feature type="transmembrane region" description="Helical" evidence="7">
    <location>
        <begin position="304"/>
        <end position="323"/>
    </location>
</feature>
<feature type="transmembrane region" description="Helical" evidence="7">
    <location>
        <begin position="335"/>
        <end position="355"/>
    </location>
</feature>
<evidence type="ECO:0000259" key="8">
    <source>
        <dbReference type="PROSITE" id="PS51201"/>
    </source>
</evidence>
<evidence type="ECO:0000256" key="6">
    <source>
        <dbReference type="ARBA" id="ARBA00023136"/>
    </source>
</evidence>
<name>A0A2S8B1D9_9SPHN</name>
<evidence type="ECO:0000256" key="3">
    <source>
        <dbReference type="ARBA" id="ARBA00022448"/>
    </source>
</evidence>
<dbReference type="PANTHER" id="PTHR42751:SF1">
    <property type="entry name" value="CATION_PROTON ANTIPORTER YBAL-RELATED"/>
    <property type="match status" value="1"/>
</dbReference>
<evidence type="ECO:0000256" key="5">
    <source>
        <dbReference type="ARBA" id="ARBA00022989"/>
    </source>
</evidence>
<evidence type="ECO:0000313" key="10">
    <source>
        <dbReference type="Proteomes" id="UP000238954"/>
    </source>
</evidence>
<evidence type="ECO:0000256" key="7">
    <source>
        <dbReference type="SAM" id="Phobius"/>
    </source>
</evidence>
<dbReference type="EMBL" id="PHFW01000003">
    <property type="protein sequence ID" value="PQM26079.1"/>
    <property type="molecule type" value="Genomic_DNA"/>
</dbReference>
<comment type="caution">
    <text evidence="9">The sequence shown here is derived from an EMBL/GenBank/DDBJ whole genome shotgun (WGS) entry which is preliminary data.</text>
</comment>
<dbReference type="AlphaFoldDB" id="A0A2S8B1D9"/>
<feature type="transmembrane region" description="Helical" evidence="7">
    <location>
        <begin position="6"/>
        <end position="26"/>
    </location>
</feature>
<organism evidence="9 10">
    <name type="scientific">Sphingopyxis lindanitolerans</name>
    <dbReference type="NCBI Taxonomy" id="2054227"/>
    <lineage>
        <taxon>Bacteria</taxon>
        <taxon>Pseudomonadati</taxon>
        <taxon>Pseudomonadota</taxon>
        <taxon>Alphaproteobacteria</taxon>
        <taxon>Sphingomonadales</taxon>
        <taxon>Sphingomonadaceae</taxon>
        <taxon>Sphingopyxis</taxon>
    </lineage>
</organism>
<dbReference type="GO" id="GO:1902600">
    <property type="term" value="P:proton transmembrane transport"/>
    <property type="evidence" value="ECO:0007669"/>
    <property type="project" value="InterPro"/>
</dbReference>
<dbReference type="Proteomes" id="UP000238954">
    <property type="component" value="Chromosome"/>
</dbReference>
<dbReference type="GO" id="GO:0006813">
    <property type="term" value="P:potassium ion transport"/>
    <property type="evidence" value="ECO:0007669"/>
    <property type="project" value="InterPro"/>
</dbReference>
<keyword evidence="5 7" id="KW-1133">Transmembrane helix</keyword>
<feature type="transmembrane region" description="Helical" evidence="7">
    <location>
        <begin position="88"/>
        <end position="112"/>
    </location>
</feature>
<feature type="transmembrane region" description="Helical" evidence="7">
    <location>
        <begin position="149"/>
        <end position="172"/>
    </location>
</feature>